<dbReference type="PaxDb" id="3708-A0A078FKT2"/>
<reference evidence="1" key="3">
    <citation type="submission" date="2021-01" db="EMBL/GenBank/DDBJ databases">
        <authorList>
            <consortium name="Genoscope - CEA"/>
            <person name="William W."/>
        </authorList>
    </citation>
    <scope>NUCLEOTIDE SEQUENCE</scope>
</reference>
<dbReference type="EMBL" id="HG994371">
    <property type="protein sequence ID" value="CAF1985369.1"/>
    <property type="molecule type" value="Genomic_DNA"/>
</dbReference>
<dbReference type="EMBL" id="LK032027">
    <property type="protein sequence ID" value="CDY12783.1"/>
    <property type="molecule type" value="Genomic_DNA"/>
</dbReference>
<dbReference type="Proteomes" id="UP001295469">
    <property type="component" value="Chromosome C07"/>
</dbReference>
<dbReference type="AlphaFoldDB" id="A0A078FKT2"/>
<evidence type="ECO:0000313" key="2">
    <source>
        <dbReference type="EMBL" id="CDY12783.1"/>
    </source>
</evidence>
<organism evidence="2 3">
    <name type="scientific">Brassica napus</name>
    <name type="common">Rape</name>
    <dbReference type="NCBI Taxonomy" id="3708"/>
    <lineage>
        <taxon>Eukaryota</taxon>
        <taxon>Viridiplantae</taxon>
        <taxon>Streptophyta</taxon>
        <taxon>Embryophyta</taxon>
        <taxon>Tracheophyta</taxon>
        <taxon>Spermatophyta</taxon>
        <taxon>Magnoliopsida</taxon>
        <taxon>eudicotyledons</taxon>
        <taxon>Gunneridae</taxon>
        <taxon>Pentapetalae</taxon>
        <taxon>rosids</taxon>
        <taxon>malvids</taxon>
        <taxon>Brassicales</taxon>
        <taxon>Brassicaceae</taxon>
        <taxon>Brassiceae</taxon>
        <taxon>Brassica</taxon>
    </lineage>
</organism>
<accession>A0A078FKT2</accession>
<gene>
    <name evidence="2" type="primary">BnaC07g16500D</name>
    <name evidence="1" type="ORF">DARMORV10_C07P24880.1</name>
    <name evidence="2" type="ORF">GSBRNA2T00070386001</name>
</gene>
<proteinExistence type="predicted"/>
<evidence type="ECO:0000313" key="3">
    <source>
        <dbReference type="Proteomes" id="UP000028999"/>
    </source>
</evidence>
<sequence length="85" mass="9685">MNPIVGLDFVLFSSSCWSSGWLVRLWLGFRRVSYLLVCSLYMRFRFSGCKRSRRAGMEAAISWTARRTMASLLGGLVSIEWLEAA</sequence>
<name>A0A078FKT2_BRANA</name>
<reference evidence="2" key="2">
    <citation type="submission" date="2014-06" db="EMBL/GenBank/DDBJ databases">
        <authorList>
            <person name="Genoscope - CEA"/>
        </authorList>
    </citation>
    <scope>NUCLEOTIDE SEQUENCE</scope>
</reference>
<dbReference type="Proteomes" id="UP000028999">
    <property type="component" value="Unassembled WGS sequence"/>
</dbReference>
<protein>
    <submittedName>
        <fullName evidence="1">(rape) hypothetical protein</fullName>
    </submittedName>
    <submittedName>
        <fullName evidence="2">BnaC07g16500D protein</fullName>
    </submittedName>
</protein>
<keyword evidence="3" id="KW-1185">Reference proteome</keyword>
<evidence type="ECO:0000313" key="1">
    <source>
        <dbReference type="EMBL" id="CAF1985369.1"/>
    </source>
</evidence>
<reference evidence="2 3" key="1">
    <citation type="journal article" date="2014" name="Science">
        <title>Plant genetics. Early allopolyploid evolution in the post-Neolithic Brassica napus oilseed genome.</title>
        <authorList>
            <person name="Chalhoub B."/>
            <person name="Denoeud F."/>
            <person name="Liu S."/>
            <person name="Parkin I.A."/>
            <person name="Tang H."/>
            <person name="Wang X."/>
            <person name="Chiquet J."/>
            <person name="Belcram H."/>
            <person name="Tong C."/>
            <person name="Samans B."/>
            <person name="Correa M."/>
            <person name="Da Silva C."/>
            <person name="Just J."/>
            <person name="Falentin C."/>
            <person name="Koh C.S."/>
            <person name="Le Clainche I."/>
            <person name="Bernard M."/>
            <person name="Bento P."/>
            <person name="Noel B."/>
            <person name="Labadie K."/>
            <person name="Alberti A."/>
            <person name="Charles M."/>
            <person name="Arnaud D."/>
            <person name="Guo H."/>
            <person name="Daviaud C."/>
            <person name="Alamery S."/>
            <person name="Jabbari K."/>
            <person name="Zhao M."/>
            <person name="Edger P.P."/>
            <person name="Chelaifa H."/>
            <person name="Tack D."/>
            <person name="Lassalle G."/>
            <person name="Mestiri I."/>
            <person name="Schnel N."/>
            <person name="Le Paslier M.C."/>
            <person name="Fan G."/>
            <person name="Renault V."/>
            <person name="Bayer P.E."/>
            <person name="Golicz A.A."/>
            <person name="Manoli S."/>
            <person name="Lee T.H."/>
            <person name="Thi V.H."/>
            <person name="Chalabi S."/>
            <person name="Hu Q."/>
            <person name="Fan C."/>
            <person name="Tollenaere R."/>
            <person name="Lu Y."/>
            <person name="Battail C."/>
            <person name="Shen J."/>
            <person name="Sidebottom C.H."/>
            <person name="Wang X."/>
            <person name="Canaguier A."/>
            <person name="Chauveau A."/>
            <person name="Berard A."/>
            <person name="Deniot G."/>
            <person name="Guan M."/>
            <person name="Liu Z."/>
            <person name="Sun F."/>
            <person name="Lim Y.P."/>
            <person name="Lyons E."/>
            <person name="Town C.D."/>
            <person name="Bancroft I."/>
            <person name="Wang X."/>
            <person name="Meng J."/>
            <person name="Ma J."/>
            <person name="Pires J.C."/>
            <person name="King G.J."/>
            <person name="Brunel D."/>
            <person name="Delourme R."/>
            <person name="Renard M."/>
            <person name="Aury J.M."/>
            <person name="Adams K.L."/>
            <person name="Batley J."/>
            <person name="Snowdon R.J."/>
            <person name="Tost J."/>
            <person name="Edwards D."/>
            <person name="Zhou Y."/>
            <person name="Hua W."/>
            <person name="Sharpe A.G."/>
            <person name="Paterson A.H."/>
            <person name="Guan C."/>
            <person name="Wincker P."/>
        </authorList>
    </citation>
    <scope>NUCLEOTIDE SEQUENCE [LARGE SCALE GENOMIC DNA]</scope>
    <source>
        <strain evidence="3">cv. Darmor-bzh</strain>
    </source>
</reference>
<dbReference type="Gramene" id="CDY12783">
    <property type="protein sequence ID" value="CDY12783"/>
    <property type="gene ID" value="GSBRNA2T00070386001"/>
</dbReference>